<dbReference type="InterPro" id="IPR008914">
    <property type="entry name" value="PEBP"/>
</dbReference>
<dbReference type="PANTHER" id="PTHR11362">
    <property type="entry name" value="PHOSPHATIDYLETHANOLAMINE-BINDING PROTEIN"/>
    <property type="match status" value="1"/>
</dbReference>
<reference evidence="3" key="1">
    <citation type="journal article" date="2023" name="Mol. Phylogenet. Evol.">
        <title>Genome-scale phylogeny and comparative genomics of the fungal order Sordariales.</title>
        <authorList>
            <person name="Hensen N."/>
            <person name="Bonometti L."/>
            <person name="Westerberg I."/>
            <person name="Brannstrom I.O."/>
            <person name="Guillou S."/>
            <person name="Cros-Aarteil S."/>
            <person name="Calhoun S."/>
            <person name="Haridas S."/>
            <person name="Kuo A."/>
            <person name="Mondo S."/>
            <person name="Pangilinan J."/>
            <person name="Riley R."/>
            <person name="LaButti K."/>
            <person name="Andreopoulos B."/>
            <person name="Lipzen A."/>
            <person name="Chen C."/>
            <person name="Yan M."/>
            <person name="Daum C."/>
            <person name="Ng V."/>
            <person name="Clum A."/>
            <person name="Steindorff A."/>
            <person name="Ohm R.A."/>
            <person name="Martin F."/>
            <person name="Silar P."/>
            <person name="Natvig D.O."/>
            <person name="Lalanne C."/>
            <person name="Gautier V."/>
            <person name="Ament-Velasquez S.L."/>
            <person name="Kruys A."/>
            <person name="Hutchinson M.I."/>
            <person name="Powell A.J."/>
            <person name="Barry K."/>
            <person name="Miller A.N."/>
            <person name="Grigoriev I.V."/>
            <person name="Debuchy R."/>
            <person name="Gladieux P."/>
            <person name="Hiltunen Thoren M."/>
            <person name="Johannesson H."/>
        </authorList>
    </citation>
    <scope>NUCLEOTIDE SEQUENCE</scope>
    <source>
        <strain evidence="3">PSN243</strain>
    </source>
</reference>
<dbReference type="Proteomes" id="UP001321760">
    <property type="component" value="Unassembled WGS sequence"/>
</dbReference>
<evidence type="ECO:0000256" key="2">
    <source>
        <dbReference type="SAM" id="SignalP"/>
    </source>
</evidence>
<dbReference type="GO" id="GO:0030162">
    <property type="term" value="P:regulation of proteolysis"/>
    <property type="evidence" value="ECO:0007669"/>
    <property type="project" value="TreeGrafter"/>
</dbReference>
<name>A0AAV9GQ59_9PEZI</name>
<dbReference type="SUPFAM" id="SSF49777">
    <property type="entry name" value="PEBP-like"/>
    <property type="match status" value="1"/>
</dbReference>
<dbReference type="InterPro" id="IPR035810">
    <property type="entry name" value="PEBP_euk"/>
</dbReference>
<reference evidence="3" key="2">
    <citation type="submission" date="2023-05" db="EMBL/GenBank/DDBJ databases">
        <authorList>
            <consortium name="Lawrence Berkeley National Laboratory"/>
            <person name="Steindorff A."/>
            <person name="Hensen N."/>
            <person name="Bonometti L."/>
            <person name="Westerberg I."/>
            <person name="Brannstrom I.O."/>
            <person name="Guillou S."/>
            <person name="Cros-Aarteil S."/>
            <person name="Calhoun S."/>
            <person name="Haridas S."/>
            <person name="Kuo A."/>
            <person name="Mondo S."/>
            <person name="Pangilinan J."/>
            <person name="Riley R."/>
            <person name="Labutti K."/>
            <person name="Andreopoulos B."/>
            <person name="Lipzen A."/>
            <person name="Chen C."/>
            <person name="Yanf M."/>
            <person name="Daum C."/>
            <person name="Ng V."/>
            <person name="Clum A."/>
            <person name="Ohm R."/>
            <person name="Martin F."/>
            <person name="Silar P."/>
            <person name="Natvig D."/>
            <person name="Lalanne C."/>
            <person name="Gautier V."/>
            <person name="Ament-Velasquez S.L."/>
            <person name="Kruys A."/>
            <person name="Hutchinson M.I."/>
            <person name="Powell A.J."/>
            <person name="Barry K."/>
            <person name="Miller A.N."/>
            <person name="Grigoriev I.V."/>
            <person name="Debuchy R."/>
            <person name="Gladieux P."/>
            <person name="Thoren M.H."/>
            <person name="Johannesson H."/>
        </authorList>
    </citation>
    <scope>NUCLEOTIDE SEQUENCE</scope>
    <source>
        <strain evidence="3">PSN243</strain>
    </source>
</reference>
<feature type="compositionally biased region" description="Polar residues" evidence="1">
    <location>
        <begin position="142"/>
        <end position="151"/>
    </location>
</feature>
<accession>A0AAV9GQ59</accession>
<dbReference type="PANTHER" id="PTHR11362:SF148">
    <property type="entry name" value="CARBOXYPEPTIDASE Y INHIBITOR"/>
    <property type="match status" value="1"/>
</dbReference>
<evidence type="ECO:0000256" key="1">
    <source>
        <dbReference type="SAM" id="MobiDB-lite"/>
    </source>
</evidence>
<dbReference type="CDD" id="cd00866">
    <property type="entry name" value="PEBP_euk"/>
    <property type="match status" value="1"/>
</dbReference>
<evidence type="ECO:0000313" key="4">
    <source>
        <dbReference type="Proteomes" id="UP001321760"/>
    </source>
</evidence>
<feature type="signal peptide" evidence="2">
    <location>
        <begin position="1"/>
        <end position="22"/>
    </location>
</feature>
<gene>
    <name evidence="3" type="ORF">QBC34DRAFT_461470</name>
</gene>
<dbReference type="InterPro" id="IPR036610">
    <property type="entry name" value="PEBP-like_sf"/>
</dbReference>
<keyword evidence="4" id="KW-1185">Reference proteome</keyword>
<comment type="caution">
    <text evidence="3">The sequence shown here is derived from an EMBL/GenBank/DDBJ whole genome shotgun (WGS) entry which is preliminary data.</text>
</comment>
<organism evidence="3 4">
    <name type="scientific">Podospora aff. communis PSN243</name>
    <dbReference type="NCBI Taxonomy" id="3040156"/>
    <lineage>
        <taxon>Eukaryota</taxon>
        <taxon>Fungi</taxon>
        <taxon>Dikarya</taxon>
        <taxon>Ascomycota</taxon>
        <taxon>Pezizomycotina</taxon>
        <taxon>Sordariomycetes</taxon>
        <taxon>Sordariomycetidae</taxon>
        <taxon>Sordariales</taxon>
        <taxon>Podosporaceae</taxon>
        <taxon>Podospora</taxon>
    </lineage>
</organism>
<dbReference type="GO" id="GO:0005543">
    <property type="term" value="F:phospholipid binding"/>
    <property type="evidence" value="ECO:0007669"/>
    <property type="project" value="TreeGrafter"/>
</dbReference>
<dbReference type="GO" id="GO:0046578">
    <property type="term" value="P:regulation of Ras protein signal transduction"/>
    <property type="evidence" value="ECO:0007669"/>
    <property type="project" value="TreeGrafter"/>
</dbReference>
<dbReference type="Pfam" id="PF01161">
    <property type="entry name" value="PBP"/>
    <property type="match status" value="1"/>
</dbReference>
<dbReference type="EMBL" id="MU865933">
    <property type="protein sequence ID" value="KAK4450194.1"/>
    <property type="molecule type" value="Genomic_DNA"/>
</dbReference>
<proteinExistence type="predicted"/>
<dbReference type="GO" id="GO:0030414">
    <property type="term" value="F:peptidase inhibitor activity"/>
    <property type="evidence" value="ECO:0007669"/>
    <property type="project" value="TreeGrafter"/>
</dbReference>
<keyword evidence="2" id="KW-0732">Signal</keyword>
<sequence length="239" mass="26221">MLFANPCVFVLLLFSDTLAAAALKHQHILELNIAGANAILGGAKEVQKSLKRAEIIPTVVDDFVPSALLEVRWSSGEAALGNTLKPKKLEDAPSISLSDLSGHRDHGAEFVITLTDPDAPSRKDPKWSEFCHWIATARGLSPETTDGTPETSPRFGPAHLNEVMPYKPPGPPEDTGKHRYVFLVLVAKNGTTEELHLSKPSDRKHWGYDTDEDETRGVRDWAEENGLIPVAANFIYAKH</sequence>
<dbReference type="AlphaFoldDB" id="A0AAV9GQ59"/>
<feature type="region of interest" description="Disordered" evidence="1">
    <location>
        <begin position="140"/>
        <end position="159"/>
    </location>
</feature>
<protein>
    <submittedName>
        <fullName evidence="3">Phosphatidylethanolamine-binding protein</fullName>
    </submittedName>
</protein>
<evidence type="ECO:0000313" key="3">
    <source>
        <dbReference type="EMBL" id="KAK4450194.1"/>
    </source>
</evidence>
<dbReference type="Gene3D" id="3.90.280.10">
    <property type="entry name" value="PEBP-like"/>
    <property type="match status" value="1"/>
</dbReference>
<feature type="chain" id="PRO_5043586417" evidence="2">
    <location>
        <begin position="23"/>
        <end position="239"/>
    </location>
</feature>